<sequence length="71" mass="7994">MNTFLSTFCPKDPVWEAEMDFGEVQQQEALKAIIISLNRAVYGLQYSRGSTFDVITSVAVYKDTHVEAYVA</sequence>
<protein>
    <submittedName>
        <fullName evidence="1">Uncharacterized protein</fullName>
    </submittedName>
</protein>
<gene>
    <name evidence="1" type="ORF">G6011_09883</name>
</gene>
<reference evidence="1" key="1">
    <citation type="submission" date="2021-07" db="EMBL/GenBank/DDBJ databases">
        <title>Genome Resource of American Ginseng Black Spot Pathogen Alternaria panax.</title>
        <authorList>
            <person name="Qiu C."/>
            <person name="Wang W."/>
            <person name="Liu Z."/>
        </authorList>
    </citation>
    <scope>NUCLEOTIDE SEQUENCE</scope>
    <source>
        <strain evidence="1">BNCC115425</strain>
    </source>
</reference>
<dbReference type="Proteomes" id="UP001199106">
    <property type="component" value="Unassembled WGS sequence"/>
</dbReference>
<organism evidence="1 2">
    <name type="scientific">Alternaria panax</name>
    <dbReference type="NCBI Taxonomy" id="48097"/>
    <lineage>
        <taxon>Eukaryota</taxon>
        <taxon>Fungi</taxon>
        <taxon>Dikarya</taxon>
        <taxon>Ascomycota</taxon>
        <taxon>Pezizomycotina</taxon>
        <taxon>Dothideomycetes</taxon>
        <taxon>Pleosporomycetidae</taxon>
        <taxon>Pleosporales</taxon>
        <taxon>Pleosporineae</taxon>
        <taxon>Pleosporaceae</taxon>
        <taxon>Alternaria</taxon>
        <taxon>Alternaria sect. Panax</taxon>
    </lineage>
</organism>
<evidence type="ECO:0000313" key="2">
    <source>
        <dbReference type="Proteomes" id="UP001199106"/>
    </source>
</evidence>
<keyword evidence="2" id="KW-1185">Reference proteome</keyword>
<dbReference type="EMBL" id="JAANER010000008">
    <property type="protein sequence ID" value="KAG9186775.1"/>
    <property type="molecule type" value="Genomic_DNA"/>
</dbReference>
<evidence type="ECO:0000313" key="1">
    <source>
        <dbReference type="EMBL" id="KAG9186775.1"/>
    </source>
</evidence>
<comment type="caution">
    <text evidence="1">The sequence shown here is derived from an EMBL/GenBank/DDBJ whole genome shotgun (WGS) entry which is preliminary data.</text>
</comment>
<name>A0AAD4FBB7_9PLEO</name>
<dbReference type="AlphaFoldDB" id="A0AAD4FBB7"/>
<proteinExistence type="predicted"/>
<accession>A0AAD4FBB7</accession>